<keyword evidence="4" id="KW-1185">Reference proteome</keyword>
<dbReference type="EMBL" id="CP046052">
    <property type="protein sequence ID" value="QGM45537.1"/>
    <property type="molecule type" value="Genomic_DNA"/>
</dbReference>
<proteinExistence type="predicted"/>
<reference evidence="3 4" key="1">
    <citation type="submission" date="2019-11" db="EMBL/GenBank/DDBJ databases">
        <title>The genome sequence of Methylocystis heyeri.</title>
        <authorList>
            <person name="Oshkin I.Y."/>
            <person name="Miroshnikov K."/>
            <person name="Dedysh S.N."/>
        </authorList>
    </citation>
    <scope>NUCLEOTIDE SEQUENCE [LARGE SCALE GENOMIC DNA]</scope>
    <source>
        <strain evidence="3 4">H2</strain>
    </source>
</reference>
<keyword evidence="1" id="KW-0472">Membrane</keyword>
<dbReference type="GO" id="GO:0016788">
    <property type="term" value="F:hydrolase activity, acting on ester bonds"/>
    <property type="evidence" value="ECO:0007669"/>
    <property type="project" value="UniProtKB-ARBA"/>
</dbReference>
<gene>
    <name evidence="3" type="ORF">H2LOC_007405</name>
</gene>
<evidence type="ECO:0000256" key="1">
    <source>
        <dbReference type="SAM" id="Phobius"/>
    </source>
</evidence>
<dbReference type="OrthoDB" id="8450898at2"/>
<dbReference type="Proteomes" id="UP000309061">
    <property type="component" value="Chromosome"/>
</dbReference>
<dbReference type="SUPFAM" id="SSF52266">
    <property type="entry name" value="SGNH hydrolase"/>
    <property type="match status" value="1"/>
</dbReference>
<evidence type="ECO:0000259" key="2">
    <source>
        <dbReference type="Pfam" id="PF13472"/>
    </source>
</evidence>
<evidence type="ECO:0000313" key="4">
    <source>
        <dbReference type="Proteomes" id="UP000309061"/>
    </source>
</evidence>
<dbReference type="InterPro" id="IPR036514">
    <property type="entry name" value="SGNH_hydro_sf"/>
</dbReference>
<name>A0A6B8KCX6_9HYPH</name>
<sequence length="232" mass="24247">MPISAQAQADPRDGAAGRRGVTALLFAAFCVVLVLAAALIAIALADADARCGLRLALARKLPWLAPQAIVAGDSLAACCDFRPLASRPFGVVSLARGGATLPEIAGQLGRASGVEAGVVIVDGGLNDLLSHGASPERIARDFVALLTLMGPRDKVVFTLMPHVADSAYSRRIDRANELIGAICREKGVVALDLNPRLSVGGVRRPEMTDDGLHFTARANALWVEALRSLQKA</sequence>
<feature type="transmembrane region" description="Helical" evidence="1">
    <location>
        <begin position="21"/>
        <end position="45"/>
    </location>
</feature>
<dbReference type="Gene3D" id="3.40.50.1110">
    <property type="entry name" value="SGNH hydrolase"/>
    <property type="match status" value="1"/>
</dbReference>
<evidence type="ECO:0000313" key="3">
    <source>
        <dbReference type="EMBL" id="QGM45537.1"/>
    </source>
</evidence>
<dbReference type="Pfam" id="PF13472">
    <property type="entry name" value="Lipase_GDSL_2"/>
    <property type="match status" value="1"/>
</dbReference>
<keyword evidence="1" id="KW-0812">Transmembrane</keyword>
<accession>A0A6B8KCX6</accession>
<protein>
    <recommendedName>
        <fullName evidence="2">SGNH hydrolase-type esterase domain-containing protein</fullName>
    </recommendedName>
</protein>
<dbReference type="InterPro" id="IPR013830">
    <property type="entry name" value="SGNH_hydro"/>
</dbReference>
<organism evidence="3 4">
    <name type="scientific">Methylocystis heyeri</name>
    <dbReference type="NCBI Taxonomy" id="391905"/>
    <lineage>
        <taxon>Bacteria</taxon>
        <taxon>Pseudomonadati</taxon>
        <taxon>Pseudomonadota</taxon>
        <taxon>Alphaproteobacteria</taxon>
        <taxon>Hyphomicrobiales</taxon>
        <taxon>Methylocystaceae</taxon>
        <taxon>Methylocystis</taxon>
    </lineage>
</organism>
<keyword evidence="1" id="KW-1133">Transmembrane helix</keyword>
<feature type="domain" description="SGNH hydrolase-type esterase" evidence="2">
    <location>
        <begin position="90"/>
        <end position="220"/>
    </location>
</feature>
<dbReference type="AlphaFoldDB" id="A0A6B8KCX6"/>
<dbReference type="KEGG" id="mhey:H2LOC_007405"/>